<feature type="compositionally biased region" description="Basic and acidic residues" evidence="1">
    <location>
        <begin position="257"/>
        <end position="267"/>
    </location>
</feature>
<feature type="region of interest" description="Disordered" evidence="1">
    <location>
        <begin position="167"/>
        <end position="190"/>
    </location>
</feature>
<feature type="region of interest" description="Disordered" evidence="1">
    <location>
        <begin position="91"/>
        <end position="147"/>
    </location>
</feature>
<feature type="compositionally biased region" description="Acidic residues" evidence="1">
    <location>
        <begin position="176"/>
        <end position="189"/>
    </location>
</feature>
<feature type="compositionally biased region" description="Basic and acidic residues" evidence="1">
    <location>
        <begin position="302"/>
        <end position="318"/>
    </location>
</feature>
<keyword evidence="2" id="KW-1185">Reference proteome</keyword>
<feature type="region of interest" description="Disordered" evidence="1">
    <location>
        <begin position="257"/>
        <end position="279"/>
    </location>
</feature>
<reference evidence="3" key="2">
    <citation type="submission" date="2018-12" db="UniProtKB">
        <authorList>
            <consortium name="WormBaseParasite"/>
        </authorList>
    </citation>
    <scope>IDENTIFICATION</scope>
    <source>
        <strain evidence="3">Puerto Rican</strain>
    </source>
</reference>
<sequence>MKIFHLIPKTKTDLDQNESRSNDLHRISFIYPLNKEGSIEDDRNENDRDDDHFIPKTKTDLDQNESFSNDLYRISSIHSLNIEESIEDDRDDDHFIPKTKTDLDQNESRSNDLYRISSIHPFNKEGSIEDHDDRDDDHFISKTKTDLDQNESLSNDLYRISSIHPLNKKGSIEDHDDRDEDDDPDDDEFSSTLTIPIQFMQHNSLNSSKNNNKPDLIQYVLGDHQTTLNHLTTKNKPEIKLRNHDITQLSNQNIKIDNHYDAHDDDKKKKKKTKLNEVPIGNLKNSTTYQQYTTDINKKSIKESSNKNKLKQKMELKNNKNKKSNSCHSNKDQDHLNQKITKKLDTTKKDFIHETNKISTNINDPTHNHIDHIQTEINTIEILDPIKSIDDPMMNGSKEPINNNKSVPLNNHLETKNIEETTVDAIQNDNEDKKLEAAINMEHDKHIAADDNNDHGNIHSISKDNVTKTDPEYKVIPISNVDHKKEIHPIQKVTNNYLDNNYKNTVRSMSYMRKKRKRRCANCRNHLIKPYPISSYESSSENLSTPTYSTYNDHDDHDDDDGYQCKCIQLHNRLHNHSSIHHRCIKSYPYSRWNNTLSRFKQLYPNPLKHPRQCCHSNYYKQNYFNKSQFFDLKRIIRSLEKDLKYRLPSRDRFSLNVNHRNGSCKCTTDSFVPSKEYDYSMNQDHFSNIPSNTIQQSQMNTIPSPMNRQSWYHPSMIPMISQPRLIIRQIPIPVYQYIPQCTTSNQSIHSYPLTIMNPYGNTTIPPSIHYGLPYY</sequence>
<dbReference type="WBParaSite" id="Smp_139380.1">
    <property type="protein sequence ID" value="Smp_139380.1"/>
    <property type="gene ID" value="Smp_139380"/>
</dbReference>
<evidence type="ECO:0000313" key="3">
    <source>
        <dbReference type="WBParaSite" id="Smp_139380.1"/>
    </source>
</evidence>
<feature type="region of interest" description="Disordered" evidence="1">
    <location>
        <begin position="302"/>
        <end position="336"/>
    </location>
</feature>
<evidence type="ECO:0000313" key="2">
    <source>
        <dbReference type="Proteomes" id="UP000008854"/>
    </source>
</evidence>
<evidence type="ECO:0000256" key="1">
    <source>
        <dbReference type="SAM" id="MobiDB-lite"/>
    </source>
</evidence>
<accession>A0A3Q0KN30</accession>
<reference evidence="2" key="1">
    <citation type="journal article" date="2012" name="PLoS Negl. Trop. Dis.">
        <title>A systematically improved high quality genome and transcriptome of the human blood fluke Schistosoma mansoni.</title>
        <authorList>
            <person name="Protasio A.V."/>
            <person name="Tsai I.J."/>
            <person name="Babbage A."/>
            <person name="Nichol S."/>
            <person name="Hunt M."/>
            <person name="Aslett M.A."/>
            <person name="De Silva N."/>
            <person name="Velarde G.S."/>
            <person name="Anderson T.J."/>
            <person name="Clark R.C."/>
            <person name="Davidson C."/>
            <person name="Dillon G.P."/>
            <person name="Holroyd N.E."/>
            <person name="LoVerde P.T."/>
            <person name="Lloyd C."/>
            <person name="McQuillan J."/>
            <person name="Oliveira G."/>
            <person name="Otto T.D."/>
            <person name="Parker-Manuel S.J."/>
            <person name="Quail M.A."/>
            <person name="Wilson R.A."/>
            <person name="Zerlotini A."/>
            <person name="Dunne D.W."/>
            <person name="Berriman M."/>
        </authorList>
    </citation>
    <scope>NUCLEOTIDE SEQUENCE [LARGE SCALE GENOMIC DNA]</scope>
    <source>
        <strain evidence="2">Puerto Rican</strain>
    </source>
</reference>
<organism evidence="2 3">
    <name type="scientific">Schistosoma mansoni</name>
    <name type="common">Blood fluke</name>
    <dbReference type="NCBI Taxonomy" id="6183"/>
    <lineage>
        <taxon>Eukaryota</taxon>
        <taxon>Metazoa</taxon>
        <taxon>Spiralia</taxon>
        <taxon>Lophotrochozoa</taxon>
        <taxon>Platyhelminthes</taxon>
        <taxon>Trematoda</taxon>
        <taxon>Digenea</taxon>
        <taxon>Strigeidida</taxon>
        <taxon>Schistosomatoidea</taxon>
        <taxon>Schistosomatidae</taxon>
        <taxon>Schistosoma</taxon>
    </lineage>
</organism>
<feature type="compositionally biased region" description="Basic and acidic residues" evidence="1">
    <location>
        <begin position="92"/>
        <end position="112"/>
    </location>
</feature>
<proteinExistence type="predicted"/>
<name>A0A3Q0KN30_SCHMA</name>
<feature type="region of interest" description="Disordered" evidence="1">
    <location>
        <begin position="37"/>
        <end position="60"/>
    </location>
</feature>
<dbReference type="AlphaFoldDB" id="A0A3Q0KN30"/>
<protein>
    <submittedName>
        <fullName evidence="3">Putative spindle assembly checkpoint component MAD1 (Mitotic arrest deficient protein 1)</fullName>
    </submittedName>
</protein>
<dbReference type="InParanoid" id="A0A3Q0KN30"/>
<feature type="compositionally biased region" description="Basic and acidic residues" evidence="1">
    <location>
        <begin position="122"/>
        <end position="147"/>
    </location>
</feature>
<dbReference type="Proteomes" id="UP000008854">
    <property type="component" value="Unassembled WGS sequence"/>
</dbReference>